<sequence length="603" mass="66700">MTGSGEIASAASEIEEAAHAGLVPQLRMMFEALWASPVRNRLFALAAGLFLVIGATAYGQIQLNSWNQPFYDALSRRDLPAFFNQLGVFGLIAGVLLVLNVAQRWLNEMTKLRLRQGLVHDLVKEWMVPRRAFRLANAGPIGVNPDQRLHEDARHLTELSTDLGVGLLQASILLLTFIGVLWELSSGFAFHIGGRDLTIPGYMVWAAIVYAGSASLLSYWIGRRLIDQNSDRYAREADLRFSLMRVNEHIDAVSLAGGEADEARRIGVDLDAVLAATRRLVSGLTRLTWVTAGYGWFSLVAPILVAAPVYFAGNLSFGGLMVAVGAFNQVQSSLRWFVDNFSTIADWRATLLRVASFRRAVMTTDVLHTVESRIEAVDGPPGAFTVEDLEIASPAGCTMLKEPKVEVKAGERVLIVGESGTGKTLLFRALAGLWPWGAGRIGRPTGGEIHYMPRTPYLPPGTLREVMAYPLKVDSFKPDAFTAALARLGLERLTPMLETAKRWDRDLSEDDQQSLAFARVVLHRPAWLLIDEVLDSLEDETHGRVLDVFAGDLAHAGVIHIGRAEAHDHLFQRVLHLVKEPDKRRLSRRRHAHETHRRRLSVA</sequence>
<dbReference type="SMART" id="SM00382">
    <property type="entry name" value="AAA"/>
    <property type="match status" value="1"/>
</dbReference>
<dbReference type="Gene3D" id="1.20.1560.10">
    <property type="entry name" value="ABC transporter type 1, transmembrane domain"/>
    <property type="match status" value="1"/>
</dbReference>
<dbReference type="PROSITE" id="PS00675">
    <property type="entry name" value="SIGMA54_INTERACT_1"/>
    <property type="match status" value="1"/>
</dbReference>
<dbReference type="InterPro" id="IPR025662">
    <property type="entry name" value="Sigma_54_int_dom_ATP-bd_1"/>
</dbReference>
<feature type="transmembrane region" description="Helical" evidence="8">
    <location>
        <begin position="42"/>
        <end position="61"/>
    </location>
</feature>
<dbReference type="GO" id="GO:0005524">
    <property type="term" value="F:ATP binding"/>
    <property type="evidence" value="ECO:0007669"/>
    <property type="project" value="UniProtKB-KW"/>
</dbReference>
<dbReference type="CDD" id="cd03223">
    <property type="entry name" value="ABCD_peroxisomal_ALDP"/>
    <property type="match status" value="1"/>
</dbReference>
<gene>
    <name evidence="11" type="ORF">QO011_006431</name>
</gene>
<evidence type="ECO:0000256" key="3">
    <source>
        <dbReference type="ARBA" id="ARBA00022692"/>
    </source>
</evidence>
<reference evidence="11 12" key="1">
    <citation type="submission" date="2023-07" db="EMBL/GenBank/DDBJ databases">
        <title>Genomic Encyclopedia of Type Strains, Phase IV (KMG-IV): sequencing the most valuable type-strain genomes for metagenomic binning, comparative biology and taxonomic classification.</title>
        <authorList>
            <person name="Goeker M."/>
        </authorList>
    </citation>
    <scope>NUCLEOTIDE SEQUENCE [LARGE SCALE GENOMIC DNA]</scope>
    <source>
        <strain evidence="11 12">DSM 19619</strain>
    </source>
</reference>
<evidence type="ECO:0000256" key="7">
    <source>
        <dbReference type="ARBA" id="ARBA00023136"/>
    </source>
</evidence>
<feature type="transmembrane region" description="Helical" evidence="8">
    <location>
        <begin position="163"/>
        <end position="182"/>
    </location>
</feature>
<evidence type="ECO:0000313" key="11">
    <source>
        <dbReference type="EMBL" id="MDQ0473395.1"/>
    </source>
</evidence>
<evidence type="ECO:0000256" key="1">
    <source>
        <dbReference type="ARBA" id="ARBA00004651"/>
    </source>
</evidence>
<protein>
    <submittedName>
        <fullName evidence="11">ATP-binding cassette transporter</fullName>
    </submittedName>
</protein>
<dbReference type="Pfam" id="PF06472">
    <property type="entry name" value="ABC_membrane_2"/>
    <property type="match status" value="1"/>
</dbReference>
<evidence type="ECO:0000256" key="5">
    <source>
        <dbReference type="ARBA" id="ARBA00022840"/>
    </source>
</evidence>
<dbReference type="InterPro" id="IPR036640">
    <property type="entry name" value="ABC1_TM_sf"/>
</dbReference>
<keyword evidence="4" id="KW-0547">Nucleotide-binding</keyword>
<dbReference type="EMBL" id="JAUSVX010000016">
    <property type="protein sequence ID" value="MDQ0473395.1"/>
    <property type="molecule type" value="Genomic_DNA"/>
</dbReference>
<evidence type="ECO:0000259" key="10">
    <source>
        <dbReference type="PROSITE" id="PS50929"/>
    </source>
</evidence>
<dbReference type="InterPro" id="IPR050835">
    <property type="entry name" value="ABC_transporter_sub-D"/>
</dbReference>
<proteinExistence type="predicted"/>
<keyword evidence="7 8" id="KW-0472">Membrane</keyword>
<keyword evidence="5 11" id="KW-0067">ATP-binding</keyword>
<dbReference type="SUPFAM" id="SSF52540">
    <property type="entry name" value="P-loop containing nucleoside triphosphate hydrolases"/>
    <property type="match status" value="1"/>
</dbReference>
<evidence type="ECO:0000256" key="6">
    <source>
        <dbReference type="ARBA" id="ARBA00022989"/>
    </source>
</evidence>
<evidence type="ECO:0000256" key="8">
    <source>
        <dbReference type="SAM" id="Phobius"/>
    </source>
</evidence>
<organism evidence="11 12">
    <name type="scientific">Labrys wisconsinensis</name>
    <dbReference type="NCBI Taxonomy" id="425677"/>
    <lineage>
        <taxon>Bacteria</taxon>
        <taxon>Pseudomonadati</taxon>
        <taxon>Pseudomonadota</taxon>
        <taxon>Alphaproteobacteria</taxon>
        <taxon>Hyphomicrobiales</taxon>
        <taxon>Xanthobacteraceae</taxon>
        <taxon>Labrys</taxon>
    </lineage>
</organism>
<evidence type="ECO:0000256" key="2">
    <source>
        <dbReference type="ARBA" id="ARBA00022448"/>
    </source>
</evidence>
<dbReference type="Proteomes" id="UP001242480">
    <property type="component" value="Unassembled WGS sequence"/>
</dbReference>
<dbReference type="PANTHER" id="PTHR11384">
    <property type="entry name" value="ATP-BINDING CASSETTE, SUB-FAMILY D MEMBER"/>
    <property type="match status" value="1"/>
</dbReference>
<evidence type="ECO:0000313" key="12">
    <source>
        <dbReference type="Proteomes" id="UP001242480"/>
    </source>
</evidence>
<evidence type="ECO:0000259" key="9">
    <source>
        <dbReference type="PROSITE" id="PS50893"/>
    </source>
</evidence>
<feature type="domain" description="ABC transporter" evidence="9">
    <location>
        <begin position="384"/>
        <end position="600"/>
    </location>
</feature>
<dbReference type="InterPro" id="IPR011527">
    <property type="entry name" value="ABC1_TM_dom"/>
</dbReference>
<name>A0ABU0JGG8_9HYPH</name>
<dbReference type="InterPro" id="IPR003439">
    <property type="entry name" value="ABC_transporter-like_ATP-bd"/>
</dbReference>
<feature type="transmembrane region" description="Helical" evidence="8">
    <location>
        <begin position="287"/>
        <end position="311"/>
    </location>
</feature>
<keyword evidence="12" id="KW-1185">Reference proteome</keyword>
<evidence type="ECO:0000256" key="4">
    <source>
        <dbReference type="ARBA" id="ARBA00022741"/>
    </source>
</evidence>
<dbReference type="InterPro" id="IPR003593">
    <property type="entry name" value="AAA+_ATPase"/>
</dbReference>
<comment type="subcellular location">
    <subcellularLocation>
        <location evidence="1">Cell membrane</location>
        <topology evidence="1">Multi-pass membrane protein</topology>
    </subcellularLocation>
</comment>
<keyword evidence="2" id="KW-0813">Transport</keyword>
<keyword evidence="6 8" id="KW-1133">Transmembrane helix</keyword>
<feature type="domain" description="ABC transmembrane type-1" evidence="10">
    <location>
        <begin position="47"/>
        <end position="346"/>
    </location>
</feature>
<dbReference type="PANTHER" id="PTHR11384:SF59">
    <property type="entry name" value="LYSOSOMAL COBALAMIN TRANSPORTER ABCD4"/>
    <property type="match status" value="1"/>
</dbReference>
<feature type="transmembrane region" description="Helical" evidence="8">
    <location>
        <begin position="202"/>
        <end position="222"/>
    </location>
</feature>
<dbReference type="InterPro" id="IPR027417">
    <property type="entry name" value="P-loop_NTPase"/>
</dbReference>
<dbReference type="SUPFAM" id="SSF90123">
    <property type="entry name" value="ABC transporter transmembrane region"/>
    <property type="match status" value="1"/>
</dbReference>
<dbReference type="RefSeq" id="WP_307281604.1">
    <property type="nucleotide sequence ID" value="NZ_JAUSVX010000016.1"/>
</dbReference>
<dbReference type="PROSITE" id="PS50929">
    <property type="entry name" value="ABC_TM1F"/>
    <property type="match status" value="1"/>
</dbReference>
<dbReference type="Gene3D" id="3.40.50.300">
    <property type="entry name" value="P-loop containing nucleotide triphosphate hydrolases"/>
    <property type="match status" value="1"/>
</dbReference>
<feature type="transmembrane region" description="Helical" evidence="8">
    <location>
        <begin position="81"/>
        <end position="102"/>
    </location>
</feature>
<dbReference type="Pfam" id="PF00005">
    <property type="entry name" value="ABC_tran"/>
    <property type="match status" value="1"/>
</dbReference>
<comment type="caution">
    <text evidence="11">The sequence shown here is derived from an EMBL/GenBank/DDBJ whole genome shotgun (WGS) entry which is preliminary data.</text>
</comment>
<accession>A0ABU0JGG8</accession>
<dbReference type="PROSITE" id="PS50893">
    <property type="entry name" value="ABC_TRANSPORTER_2"/>
    <property type="match status" value="1"/>
</dbReference>
<keyword evidence="3 8" id="KW-0812">Transmembrane</keyword>